<evidence type="ECO:0000259" key="1">
    <source>
        <dbReference type="Pfam" id="PF12937"/>
    </source>
</evidence>
<proteinExistence type="predicted"/>
<dbReference type="EMBL" id="QKYT01000230">
    <property type="protein sequence ID" value="RIA89151.1"/>
    <property type="molecule type" value="Genomic_DNA"/>
</dbReference>
<keyword evidence="3" id="KW-1185">Reference proteome</keyword>
<dbReference type="Pfam" id="PF12937">
    <property type="entry name" value="F-box-like"/>
    <property type="match status" value="1"/>
</dbReference>
<dbReference type="SUPFAM" id="SSF52047">
    <property type="entry name" value="RNI-like"/>
    <property type="match status" value="1"/>
</dbReference>
<accession>A0A397T1W3</accession>
<dbReference type="Gene3D" id="3.80.10.10">
    <property type="entry name" value="Ribonuclease Inhibitor"/>
    <property type="match status" value="1"/>
</dbReference>
<organism evidence="2 3">
    <name type="scientific">Glomus cerebriforme</name>
    <dbReference type="NCBI Taxonomy" id="658196"/>
    <lineage>
        <taxon>Eukaryota</taxon>
        <taxon>Fungi</taxon>
        <taxon>Fungi incertae sedis</taxon>
        <taxon>Mucoromycota</taxon>
        <taxon>Glomeromycotina</taxon>
        <taxon>Glomeromycetes</taxon>
        <taxon>Glomerales</taxon>
        <taxon>Glomeraceae</taxon>
        <taxon>Glomus</taxon>
    </lineage>
</organism>
<dbReference type="Proteomes" id="UP000265703">
    <property type="component" value="Unassembled WGS sequence"/>
</dbReference>
<dbReference type="InterPro" id="IPR001810">
    <property type="entry name" value="F-box_dom"/>
</dbReference>
<feature type="domain" description="F-box" evidence="1">
    <location>
        <begin position="2"/>
        <end position="45"/>
    </location>
</feature>
<sequence length="476" mass="55291">MSQLPADCLNEIFEYLDDEMPALYSCMLVNHQWCESSVRVFWRDVWVLKIPHFRTLIACLPNESKEILYKNGIVIPPPTPNPPMFNYAKFCKVISTKIIHFQIEVLLKSQQSLLPQNLENNISIVLKEIYKMYMSQIGSLQTLTFWANMTFDLTTAGAKDCLKHVSELVCGVEMSSEYFYQLSQLCPNLSSICLLVKDDVSKGLLDFISSQNNLKKLDIRIITENQMDEIIPLLKNLNNLKTFIIYGRRSVSFIAQFTNLQELDITFNYEQTIEELQNNIFPQLQILKIQNHFANYEVLINFLKNNGKNLKELYVNDEDGYCDNSLNLSISKFCPNIRKLSIGFKKDGLETLIIVLKNFQYLEYFTIWCGKEFLSEKEALEAVVKYSNKNFYELILDLNFIGANLLPEDLESFFNSWKNRIPQKSLSFVITNYDKSSVEYDHNMKIVEKYSELGVIKFKIIDDFSDLSFTSSGLRD</sequence>
<evidence type="ECO:0000313" key="3">
    <source>
        <dbReference type="Proteomes" id="UP000265703"/>
    </source>
</evidence>
<evidence type="ECO:0000313" key="2">
    <source>
        <dbReference type="EMBL" id="RIA89151.1"/>
    </source>
</evidence>
<dbReference type="InterPro" id="IPR036047">
    <property type="entry name" value="F-box-like_dom_sf"/>
</dbReference>
<dbReference type="InterPro" id="IPR032675">
    <property type="entry name" value="LRR_dom_sf"/>
</dbReference>
<reference evidence="2 3" key="1">
    <citation type="submission" date="2018-06" db="EMBL/GenBank/DDBJ databases">
        <title>Comparative genomics reveals the genomic features of Rhizophagus irregularis, R. cerebriforme, R. diaphanum and Gigaspora rosea, and their symbiotic lifestyle signature.</title>
        <authorList>
            <person name="Morin E."/>
            <person name="San Clemente H."/>
            <person name="Chen E.C.H."/>
            <person name="De La Providencia I."/>
            <person name="Hainaut M."/>
            <person name="Kuo A."/>
            <person name="Kohler A."/>
            <person name="Murat C."/>
            <person name="Tang N."/>
            <person name="Roy S."/>
            <person name="Loubradou J."/>
            <person name="Henrissat B."/>
            <person name="Grigoriev I.V."/>
            <person name="Corradi N."/>
            <person name="Roux C."/>
            <person name="Martin F.M."/>
        </authorList>
    </citation>
    <scope>NUCLEOTIDE SEQUENCE [LARGE SCALE GENOMIC DNA]</scope>
    <source>
        <strain evidence="2 3">DAOM 227022</strain>
    </source>
</reference>
<dbReference type="SUPFAM" id="SSF81383">
    <property type="entry name" value="F-box domain"/>
    <property type="match status" value="1"/>
</dbReference>
<dbReference type="CDD" id="cd09917">
    <property type="entry name" value="F-box_SF"/>
    <property type="match status" value="1"/>
</dbReference>
<protein>
    <recommendedName>
        <fullName evidence="1">F-box domain-containing protein</fullName>
    </recommendedName>
</protein>
<dbReference type="AlphaFoldDB" id="A0A397T1W3"/>
<dbReference type="OrthoDB" id="550575at2759"/>
<gene>
    <name evidence="2" type="ORF">C1645_876899</name>
</gene>
<comment type="caution">
    <text evidence="2">The sequence shown here is derived from an EMBL/GenBank/DDBJ whole genome shotgun (WGS) entry which is preliminary data.</text>
</comment>
<name>A0A397T1W3_9GLOM</name>